<feature type="domain" description="PPM-type phosphatase" evidence="3">
    <location>
        <begin position="39"/>
        <end position="370"/>
    </location>
</feature>
<evidence type="ECO:0000313" key="4">
    <source>
        <dbReference type="EMBL" id="WEW58464.1"/>
    </source>
</evidence>
<dbReference type="SMART" id="SM00332">
    <property type="entry name" value="PP2Cc"/>
    <property type="match status" value="1"/>
</dbReference>
<dbReference type="EC" id="3.1.3.16" evidence="1"/>
<evidence type="ECO:0000259" key="3">
    <source>
        <dbReference type="PROSITE" id="PS51746"/>
    </source>
</evidence>
<keyword evidence="1" id="KW-0464">Manganese</keyword>
<dbReference type="PANTHER" id="PTHR12320">
    <property type="entry name" value="PROTEIN PHOSPHATASE 2C"/>
    <property type="match status" value="1"/>
</dbReference>
<dbReference type="GO" id="GO:0046872">
    <property type="term" value="F:metal ion binding"/>
    <property type="evidence" value="ECO:0007669"/>
    <property type="project" value="UniProtKB-UniRule"/>
</dbReference>
<comment type="similarity">
    <text evidence="1">Belongs to the PP2C family.</text>
</comment>
<name>A0AAF0DGY0_9EURO</name>
<evidence type="ECO:0000256" key="1">
    <source>
        <dbReference type="RuleBase" id="RU366020"/>
    </source>
</evidence>
<feature type="region of interest" description="Disordered" evidence="2">
    <location>
        <begin position="277"/>
        <end position="313"/>
    </location>
</feature>
<reference evidence="4" key="1">
    <citation type="submission" date="2023-03" db="EMBL/GenBank/DDBJ databases">
        <title>Emydomyces testavorans Genome Sequence.</title>
        <authorList>
            <person name="Hoyer L."/>
        </authorList>
    </citation>
    <scope>NUCLEOTIDE SEQUENCE</scope>
    <source>
        <strain evidence="4">16-2883</strain>
    </source>
</reference>
<dbReference type="PANTHER" id="PTHR12320:SF1">
    <property type="entry name" value="PROTEIN PHOSPHATASE PTC7 HOMOLOG"/>
    <property type="match status" value="1"/>
</dbReference>
<comment type="catalytic activity">
    <reaction evidence="1">
        <text>O-phospho-L-threonyl-[protein] + H2O = L-threonyl-[protein] + phosphate</text>
        <dbReference type="Rhea" id="RHEA:47004"/>
        <dbReference type="Rhea" id="RHEA-COMP:11060"/>
        <dbReference type="Rhea" id="RHEA-COMP:11605"/>
        <dbReference type="ChEBI" id="CHEBI:15377"/>
        <dbReference type="ChEBI" id="CHEBI:30013"/>
        <dbReference type="ChEBI" id="CHEBI:43474"/>
        <dbReference type="ChEBI" id="CHEBI:61977"/>
        <dbReference type="EC" id="3.1.3.16"/>
    </reaction>
</comment>
<dbReference type="InterPro" id="IPR036457">
    <property type="entry name" value="PPM-type-like_dom_sf"/>
</dbReference>
<organism evidence="4 5">
    <name type="scientific">Emydomyces testavorans</name>
    <dbReference type="NCBI Taxonomy" id="2070801"/>
    <lineage>
        <taxon>Eukaryota</taxon>
        <taxon>Fungi</taxon>
        <taxon>Dikarya</taxon>
        <taxon>Ascomycota</taxon>
        <taxon>Pezizomycotina</taxon>
        <taxon>Eurotiomycetes</taxon>
        <taxon>Eurotiomycetidae</taxon>
        <taxon>Onygenales</taxon>
        <taxon>Nannizziopsiaceae</taxon>
        <taxon>Emydomyces</taxon>
    </lineage>
</organism>
<protein>
    <recommendedName>
        <fullName evidence="1">Protein phosphatase</fullName>
        <ecNumber evidence="1">3.1.3.16</ecNumber>
    </recommendedName>
</protein>
<dbReference type="Gene3D" id="3.60.40.10">
    <property type="entry name" value="PPM-type phosphatase domain"/>
    <property type="match status" value="1"/>
</dbReference>
<keyword evidence="1" id="KW-0460">Magnesium</keyword>
<keyword evidence="1 4" id="KW-0378">Hydrolase</keyword>
<dbReference type="InterPro" id="IPR001932">
    <property type="entry name" value="PPM-type_phosphatase-like_dom"/>
</dbReference>
<proteinExistence type="inferred from homology"/>
<dbReference type="GO" id="GO:0004722">
    <property type="term" value="F:protein serine/threonine phosphatase activity"/>
    <property type="evidence" value="ECO:0007669"/>
    <property type="project" value="UniProtKB-EC"/>
</dbReference>
<comment type="cofactor">
    <cofactor evidence="1">
        <name>Mn(2+)</name>
        <dbReference type="ChEBI" id="CHEBI:29035"/>
    </cofactor>
</comment>
<accession>A0AAF0DGY0</accession>
<sequence length="379" mass="41620">MSYHIAVSSSGKGRRFSPDRNVYNFRPETQNAIGVQQGRNYLERKLSRPDSGEDAFFVSKIDDYPNAFAFGVADGVGGWTQSGVDPADFSHAFCSYMAESALNWDASPHELRARLLMQRGYEQTLIDRTIFAGSSTACIGVAQENGTVQMANLGDSGSVLFRLAAVHHYSTPQTHDFNTPYQLAVMPPLIRMQSAIFGGRQYEDLPQDANVTNYSLQHGDVLLLATDGVYDNLNNQDMLKLVTARMMGTGAWNGTADMGIGVSDGLNALTQPGGLSSSSFISPLKKTNPRLHHPRHHPEASQAPTSPGETRTDEHTLQALLAVTIAGEAKIASMDFRRDGPFAKESQRYRPWDHWRGGKPDDICVIVVIAVEEGRETRE</sequence>
<feature type="compositionally biased region" description="Basic residues" evidence="2">
    <location>
        <begin position="287"/>
        <end position="296"/>
    </location>
</feature>
<dbReference type="SUPFAM" id="SSF81606">
    <property type="entry name" value="PP2C-like"/>
    <property type="match status" value="1"/>
</dbReference>
<dbReference type="PROSITE" id="PS51746">
    <property type="entry name" value="PPM_2"/>
    <property type="match status" value="1"/>
</dbReference>
<evidence type="ECO:0000256" key="2">
    <source>
        <dbReference type="SAM" id="MobiDB-lite"/>
    </source>
</evidence>
<keyword evidence="1" id="KW-0479">Metal-binding</keyword>
<comment type="cofactor">
    <cofactor evidence="1">
        <name>Mg(2+)</name>
        <dbReference type="ChEBI" id="CHEBI:18420"/>
    </cofactor>
</comment>
<keyword evidence="1" id="KW-0904">Protein phosphatase</keyword>
<comment type="catalytic activity">
    <reaction evidence="1">
        <text>O-phospho-L-seryl-[protein] + H2O = L-seryl-[protein] + phosphate</text>
        <dbReference type="Rhea" id="RHEA:20629"/>
        <dbReference type="Rhea" id="RHEA-COMP:9863"/>
        <dbReference type="Rhea" id="RHEA-COMP:11604"/>
        <dbReference type="ChEBI" id="CHEBI:15377"/>
        <dbReference type="ChEBI" id="CHEBI:29999"/>
        <dbReference type="ChEBI" id="CHEBI:43474"/>
        <dbReference type="ChEBI" id="CHEBI:83421"/>
        <dbReference type="EC" id="3.1.3.16"/>
    </reaction>
</comment>
<evidence type="ECO:0000313" key="5">
    <source>
        <dbReference type="Proteomes" id="UP001219355"/>
    </source>
</evidence>
<dbReference type="Proteomes" id="UP001219355">
    <property type="component" value="Chromosome 2"/>
</dbReference>
<dbReference type="EMBL" id="CP120628">
    <property type="protein sequence ID" value="WEW58464.1"/>
    <property type="molecule type" value="Genomic_DNA"/>
</dbReference>
<dbReference type="AlphaFoldDB" id="A0AAF0DGY0"/>
<keyword evidence="5" id="KW-1185">Reference proteome</keyword>
<dbReference type="Pfam" id="PF13672">
    <property type="entry name" value="PP2C_2"/>
    <property type="match status" value="1"/>
</dbReference>
<gene>
    <name evidence="4" type="primary">PTC7</name>
    <name evidence="4" type="ORF">PRK78_003932</name>
</gene>
<dbReference type="InterPro" id="IPR039123">
    <property type="entry name" value="PPTC7"/>
</dbReference>